<organism evidence="1">
    <name type="scientific">human gut metagenome</name>
    <dbReference type="NCBI Taxonomy" id="408170"/>
    <lineage>
        <taxon>unclassified sequences</taxon>
        <taxon>metagenomes</taxon>
        <taxon>organismal metagenomes</taxon>
    </lineage>
</organism>
<gene>
    <name evidence="1" type="ORF">Q604_UNBC16775G0001</name>
</gene>
<protein>
    <submittedName>
        <fullName evidence="1">Uncharacterized protein</fullName>
    </submittedName>
</protein>
<feature type="non-terminal residue" evidence="1">
    <location>
        <position position="1"/>
    </location>
</feature>
<proteinExistence type="predicted"/>
<name>W1XDF0_9ZZZZ</name>
<accession>W1XDF0</accession>
<comment type="caution">
    <text evidence="1">The sequence shown here is derived from an EMBL/GenBank/DDBJ whole genome shotgun (WGS) entry which is preliminary data.</text>
</comment>
<evidence type="ECO:0000313" key="1">
    <source>
        <dbReference type="EMBL" id="ETJ28161.1"/>
    </source>
</evidence>
<dbReference type="AlphaFoldDB" id="W1XDF0"/>
<dbReference type="EMBL" id="AZMM01016775">
    <property type="protein sequence ID" value="ETJ28161.1"/>
    <property type="molecule type" value="Genomic_DNA"/>
</dbReference>
<reference evidence="1" key="1">
    <citation type="submission" date="2013-12" db="EMBL/GenBank/DDBJ databases">
        <title>A Varibaculum cambriense genome reconstructed from a premature infant gut community with otherwise low bacterial novelty that shifts toward anaerobic metabolism during the third week of life.</title>
        <authorList>
            <person name="Brown C.T."/>
            <person name="Sharon I."/>
            <person name="Thomas B.C."/>
            <person name="Castelle C.J."/>
            <person name="Morowitz M.J."/>
            <person name="Banfield J.F."/>
        </authorList>
    </citation>
    <scope>NUCLEOTIDE SEQUENCE</scope>
</reference>
<sequence length="45" mass="5568">IDKDAVIKIMKDRIKGSSEFYSTFKFDAERKRFYSNQNELNREYW</sequence>